<evidence type="ECO:0000313" key="2">
    <source>
        <dbReference type="EMBL" id="CAI5446904.1"/>
    </source>
</evidence>
<reference evidence="2" key="1">
    <citation type="submission" date="2022-11" db="EMBL/GenBank/DDBJ databases">
        <authorList>
            <person name="Kikuchi T."/>
        </authorList>
    </citation>
    <scope>NUCLEOTIDE SEQUENCE</scope>
    <source>
        <strain evidence="2">PS1010</strain>
    </source>
</reference>
<evidence type="ECO:0000256" key="1">
    <source>
        <dbReference type="SAM" id="SignalP"/>
    </source>
</evidence>
<proteinExistence type="predicted"/>
<organism evidence="2 3">
    <name type="scientific">Caenorhabditis angaria</name>
    <dbReference type="NCBI Taxonomy" id="860376"/>
    <lineage>
        <taxon>Eukaryota</taxon>
        <taxon>Metazoa</taxon>
        <taxon>Ecdysozoa</taxon>
        <taxon>Nematoda</taxon>
        <taxon>Chromadorea</taxon>
        <taxon>Rhabditida</taxon>
        <taxon>Rhabditina</taxon>
        <taxon>Rhabditomorpha</taxon>
        <taxon>Rhabditoidea</taxon>
        <taxon>Rhabditidae</taxon>
        <taxon>Peloderinae</taxon>
        <taxon>Caenorhabditis</taxon>
    </lineage>
</organism>
<dbReference type="AlphaFoldDB" id="A0A9P1N0E6"/>
<dbReference type="EMBL" id="CANHGI010000004">
    <property type="protein sequence ID" value="CAI5446904.1"/>
    <property type="molecule type" value="Genomic_DNA"/>
</dbReference>
<keyword evidence="1" id="KW-0732">Signal</keyword>
<protein>
    <submittedName>
        <fullName evidence="2">Uncharacterized protein</fullName>
    </submittedName>
</protein>
<gene>
    <name evidence="2" type="ORF">CAMP_LOCUS9541</name>
</gene>
<feature type="chain" id="PRO_5040169849" evidence="1">
    <location>
        <begin position="19"/>
        <end position="168"/>
    </location>
</feature>
<feature type="signal peptide" evidence="1">
    <location>
        <begin position="1"/>
        <end position="18"/>
    </location>
</feature>
<name>A0A9P1N0E6_9PELO</name>
<comment type="caution">
    <text evidence="2">The sequence shown here is derived from an EMBL/GenBank/DDBJ whole genome shotgun (WGS) entry which is preliminary data.</text>
</comment>
<sequence>MYSTFIIFLAILIKCSLQQSQILQYFISIPVPTDNITVTIQDFELLDKNLQPIRDLPLVGSPTTALLGQFHVNATSVDEIYLFKVLVKPQGFNEYITFTRHPGKEDSIEQDYIHFLISIKTQNTTDFNEAGKFKEMKELSLNGNREEKSVKLMCKFKIRSFMCKDVEN</sequence>
<dbReference type="Proteomes" id="UP001152747">
    <property type="component" value="Unassembled WGS sequence"/>
</dbReference>
<accession>A0A9P1N0E6</accession>
<evidence type="ECO:0000313" key="3">
    <source>
        <dbReference type="Proteomes" id="UP001152747"/>
    </source>
</evidence>
<keyword evidence="3" id="KW-1185">Reference proteome</keyword>